<dbReference type="InterPro" id="IPR025584">
    <property type="entry name" value="Cthe_2159"/>
</dbReference>
<proteinExistence type="predicted"/>
<feature type="region of interest" description="Disordered" evidence="1">
    <location>
        <begin position="404"/>
        <end position="445"/>
    </location>
</feature>
<feature type="chain" id="PRO_5039632155" evidence="2">
    <location>
        <begin position="35"/>
        <end position="623"/>
    </location>
</feature>
<dbReference type="Proteomes" id="UP000595636">
    <property type="component" value="Chromosome"/>
</dbReference>
<feature type="signal peptide" evidence="2">
    <location>
        <begin position="1"/>
        <end position="34"/>
    </location>
</feature>
<evidence type="ECO:0000313" key="4">
    <source>
        <dbReference type="Proteomes" id="UP000595636"/>
    </source>
</evidence>
<organism evidence="3 4">
    <name type="scientific">Streptomyces liliifuscus</name>
    <dbReference type="NCBI Taxonomy" id="2797636"/>
    <lineage>
        <taxon>Bacteria</taxon>
        <taxon>Bacillati</taxon>
        <taxon>Actinomycetota</taxon>
        <taxon>Actinomycetes</taxon>
        <taxon>Kitasatosporales</taxon>
        <taxon>Streptomycetaceae</taxon>
        <taxon>Streptomyces</taxon>
    </lineage>
</organism>
<feature type="region of interest" description="Disordered" evidence="1">
    <location>
        <begin position="35"/>
        <end position="62"/>
    </location>
</feature>
<dbReference type="AlphaFoldDB" id="A0A7T7I709"/>
<protein>
    <submittedName>
        <fullName evidence="3">Carbohydrate-binding domain-containing protein</fullName>
    </submittedName>
</protein>
<feature type="region of interest" description="Disordered" evidence="1">
    <location>
        <begin position="604"/>
        <end position="623"/>
    </location>
</feature>
<feature type="compositionally biased region" description="Gly residues" evidence="1">
    <location>
        <begin position="422"/>
        <end position="445"/>
    </location>
</feature>
<gene>
    <name evidence="3" type="ORF">JEQ17_24005</name>
</gene>
<dbReference type="Pfam" id="PF14262">
    <property type="entry name" value="Cthe_2159"/>
    <property type="match status" value="1"/>
</dbReference>
<evidence type="ECO:0000313" key="3">
    <source>
        <dbReference type="EMBL" id="QQM42203.1"/>
    </source>
</evidence>
<dbReference type="RefSeq" id="WP_200397141.1">
    <property type="nucleotide sequence ID" value="NZ_CP066831.1"/>
</dbReference>
<sequence length="623" mass="59549">MNTYLSRSSRTARRFRTKAAGALASLVLGTAALAGCSSGSDSDSDSGSSSAGSGASGSAAAVDGGQDAAAVLADNKKSHAEDSDAEWAESDAVTVRLDGDSASVDGDGVTVKESTVTITAGGIYRVSGTLSDGQIVVNAPDQDVKLVLDGAEISHSSGAAIDVTEADEAVVILADGSENTLGDADSYADDVEANAALHSAADLTVTGDGKLTVRGNGNDGIASTDGLVIASGTIVVDAVDDGIRGKDYLIVEDGSVTVTAGGDGLKADNSEDEDSGYVAVGGGTVKVTAEGDGVDAAGDLVVTGGSLTVESGGGSGTQPSDDASTKGLKAGVINVLEGGTVAVNASDDAVHSDGAVHVNGAKVTAASGDDGVHAEGDLTVDKGTLKVTSAVEGVEGADISVNGGTVDIRSSDDGINAAGGTSSSGGGGGGFGGGPGGGGGGGGGEGVGDYKLTVSGGTLVVDSEGDGLDSNGTAEITGGTVVVNGPQQGGNGALDVNGDFGISGGVLLAAGSAGMAVAPSTDSEQGWLSATLDSSVPAGTTLHVVDSDGKVVATYVTSKSIQNVVYSSSAVKSGEEYEIHSGGTKSGAGTGGLASSGTLGSAERIATVTAGEAPEGGFGGGRR</sequence>
<dbReference type="EMBL" id="CP066831">
    <property type="protein sequence ID" value="QQM42203.1"/>
    <property type="molecule type" value="Genomic_DNA"/>
</dbReference>
<evidence type="ECO:0000256" key="2">
    <source>
        <dbReference type="SAM" id="SignalP"/>
    </source>
</evidence>
<keyword evidence="2" id="KW-0732">Signal</keyword>
<evidence type="ECO:0000256" key="1">
    <source>
        <dbReference type="SAM" id="MobiDB-lite"/>
    </source>
</evidence>
<accession>A0A7T7I709</accession>
<reference evidence="3 4" key="1">
    <citation type="submission" date="2020-12" db="EMBL/GenBank/DDBJ databases">
        <title>A novel species.</title>
        <authorList>
            <person name="Li K."/>
        </authorList>
    </citation>
    <scope>NUCLEOTIDE SEQUENCE [LARGE SCALE GENOMIC DNA]</scope>
    <source>
        <strain evidence="3 4">ZYC-3</strain>
    </source>
</reference>
<feature type="compositionally biased region" description="Gly residues" evidence="1">
    <location>
        <begin position="584"/>
        <end position="594"/>
    </location>
</feature>
<feature type="region of interest" description="Disordered" evidence="1">
    <location>
        <begin position="579"/>
        <end position="598"/>
    </location>
</feature>
<keyword evidence="4" id="KW-1185">Reference proteome</keyword>
<dbReference type="KEGG" id="slf:JEQ17_24005"/>
<feature type="compositionally biased region" description="Gly residues" evidence="1">
    <location>
        <begin position="614"/>
        <end position="623"/>
    </location>
</feature>
<name>A0A7T7I709_9ACTN</name>